<accession>A0A9X4SA46</accession>
<evidence type="ECO:0000256" key="1">
    <source>
        <dbReference type="ARBA" id="ARBA00004651"/>
    </source>
</evidence>
<dbReference type="InterPro" id="IPR018076">
    <property type="entry name" value="T2SS_GspF_dom"/>
</dbReference>
<keyword evidence="2" id="KW-1003">Cell membrane</keyword>
<evidence type="ECO:0000313" key="8">
    <source>
        <dbReference type="EMBL" id="MDG5978377.1"/>
    </source>
</evidence>
<comment type="subcellular location">
    <subcellularLocation>
        <location evidence="1">Cell membrane</location>
        <topology evidence="1">Multi-pass membrane protein</topology>
    </subcellularLocation>
</comment>
<dbReference type="PANTHER" id="PTHR35007:SF1">
    <property type="entry name" value="PILUS ASSEMBLY PROTEIN"/>
    <property type="match status" value="1"/>
</dbReference>
<evidence type="ECO:0000256" key="5">
    <source>
        <dbReference type="ARBA" id="ARBA00023136"/>
    </source>
</evidence>
<feature type="domain" description="Type II secretion system protein GspF" evidence="7">
    <location>
        <begin position="146"/>
        <end position="272"/>
    </location>
</feature>
<evidence type="ECO:0000313" key="9">
    <source>
        <dbReference type="Proteomes" id="UP001152876"/>
    </source>
</evidence>
<dbReference type="PANTHER" id="PTHR35007">
    <property type="entry name" value="INTEGRAL MEMBRANE PROTEIN-RELATED"/>
    <property type="match status" value="1"/>
</dbReference>
<comment type="caution">
    <text evidence="8">The sequence shown here is derived from an EMBL/GenBank/DDBJ whole genome shotgun (WGS) entry which is preliminary data.</text>
</comment>
<gene>
    <name evidence="8" type="ORF">H010_24212</name>
</gene>
<feature type="transmembrane region" description="Helical" evidence="6">
    <location>
        <begin position="110"/>
        <end position="129"/>
    </location>
</feature>
<evidence type="ECO:0000259" key="7">
    <source>
        <dbReference type="Pfam" id="PF00482"/>
    </source>
</evidence>
<sequence>MTGPWVLLFSLTLALGGALLLLWDMAARQRRRQTANQTLAKKMAREGAALAAELRFGAPPALEEPPQVARKRELFPMPEWLLGALSSRQLLAGGLLIVAAVVVAGTLSSWIGAAGLLALLLTLGAFYLWTRVQKIRTELIRQLPGFLDIIARLIVVGNSTQAAFQMAIPSVQPPLRQQMDNAMSLVRAGLDIDQALQQVANKVRFEEMQLLASIMGLGVRYGGRSDVLLERVAHFMRDREEMEHELVAMSAETRMSAWVLGLLPLVVGAAIITINGAYFARLWDDGTGRQLVLGAAGLQALGVYLLYRLSRLE</sequence>
<keyword evidence="4 6" id="KW-1133">Transmembrane helix</keyword>
<protein>
    <submittedName>
        <fullName evidence="8">Type II secretion system f domain</fullName>
    </submittedName>
</protein>
<dbReference type="GO" id="GO:0005886">
    <property type="term" value="C:plasma membrane"/>
    <property type="evidence" value="ECO:0007669"/>
    <property type="project" value="UniProtKB-SubCell"/>
</dbReference>
<evidence type="ECO:0000256" key="3">
    <source>
        <dbReference type="ARBA" id="ARBA00022692"/>
    </source>
</evidence>
<evidence type="ECO:0000256" key="4">
    <source>
        <dbReference type="ARBA" id="ARBA00022989"/>
    </source>
</evidence>
<keyword evidence="9" id="KW-1185">Reference proteome</keyword>
<keyword evidence="3 6" id="KW-0812">Transmembrane</keyword>
<dbReference type="Pfam" id="PF00482">
    <property type="entry name" value="T2SSF"/>
    <property type="match status" value="1"/>
</dbReference>
<reference evidence="8" key="1">
    <citation type="submission" date="2013-01" db="EMBL/GenBank/DDBJ databases">
        <title>Genome draft of Hydrogenophaga taeniospiralis 2K1.</title>
        <authorList>
            <person name="Gomila M."/>
            <person name="Lalucat J."/>
        </authorList>
    </citation>
    <scope>NUCLEOTIDE SEQUENCE</scope>
    <source>
        <strain evidence="8">CCUG 15921</strain>
    </source>
</reference>
<name>A0A9X4SA46_9BURK</name>
<dbReference type="EMBL" id="AOGK01000037">
    <property type="protein sequence ID" value="MDG5978377.1"/>
    <property type="molecule type" value="Genomic_DNA"/>
</dbReference>
<feature type="transmembrane region" description="Helical" evidence="6">
    <location>
        <begin position="6"/>
        <end position="23"/>
    </location>
</feature>
<proteinExistence type="predicted"/>
<feature type="transmembrane region" description="Helical" evidence="6">
    <location>
        <begin position="257"/>
        <end position="279"/>
    </location>
</feature>
<organism evidence="8 9">
    <name type="scientific">Hydrogenophaga taeniospiralis CCUG 15921</name>
    <dbReference type="NCBI Taxonomy" id="1281780"/>
    <lineage>
        <taxon>Bacteria</taxon>
        <taxon>Pseudomonadati</taxon>
        <taxon>Pseudomonadota</taxon>
        <taxon>Betaproteobacteria</taxon>
        <taxon>Burkholderiales</taxon>
        <taxon>Comamonadaceae</taxon>
        <taxon>Hydrogenophaga</taxon>
    </lineage>
</organism>
<feature type="transmembrane region" description="Helical" evidence="6">
    <location>
        <begin position="291"/>
        <end position="307"/>
    </location>
</feature>
<keyword evidence="5 6" id="KW-0472">Membrane</keyword>
<feature type="transmembrane region" description="Helical" evidence="6">
    <location>
        <begin position="80"/>
        <end position="104"/>
    </location>
</feature>
<evidence type="ECO:0000256" key="2">
    <source>
        <dbReference type="ARBA" id="ARBA00022475"/>
    </source>
</evidence>
<dbReference type="RefSeq" id="WP_084236379.1">
    <property type="nucleotide sequence ID" value="NZ_AOGK01000037.1"/>
</dbReference>
<dbReference type="AlphaFoldDB" id="A0A9X4SA46"/>
<dbReference type="Proteomes" id="UP001152876">
    <property type="component" value="Unassembled WGS sequence"/>
</dbReference>
<evidence type="ECO:0000256" key="6">
    <source>
        <dbReference type="SAM" id="Phobius"/>
    </source>
</evidence>